<keyword evidence="3 5" id="KW-0808">Transferase</keyword>
<dbReference type="EC" id="2.7.1.71" evidence="3"/>
<accession>A0ABN0B0P7</accession>
<dbReference type="InterPro" id="IPR031322">
    <property type="entry name" value="Shikimate/glucono_kinase"/>
</dbReference>
<protein>
    <recommendedName>
        <fullName evidence="3">Shikimate kinase</fullName>
        <shortName evidence="3">SK</shortName>
        <ecNumber evidence="3">2.7.1.71</ecNumber>
    </recommendedName>
</protein>
<keyword evidence="2 3" id="KW-0057">Aromatic amino acid biosynthesis</keyword>
<dbReference type="RefSeq" id="WP_006304081.1">
    <property type="nucleotide sequence ID" value="NZ_AEDQ01000017.1"/>
</dbReference>
<dbReference type="Gene3D" id="3.40.50.720">
    <property type="entry name" value="NAD(P)-binding Rossmann-like Domain"/>
    <property type="match status" value="1"/>
</dbReference>
<feature type="binding site" evidence="3">
    <location>
        <position position="319"/>
    </location>
    <ligand>
        <name>substrate</name>
    </ligand>
</feature>
<reference evidence="5 6" key="1">
    <citation type="submission" date="2010-08" db="EMBL/GenBank/DDBJ databases">
        <authorList>
            <person name="Durkin A.S."/>
            <person name="Madupu R."/>
            <person name="Torralba M."/>
            <person name="Gillis M."/>
            <person name="Methe B."/>
            <person name="Sutton G."/>
            <person name="Nelson K.E."/>
        </authorList>
    </citation>
    <scope>NUCLEOTIDE SEQUENCE [LARGE SCALE GENOMIC DNA]</scope>
    <source>
        <strain evidence="5 6">PB189-T1-4</strain>
    </source>
</reference>
<keyword evidence="3" id="KW-0028">Amino-acid biosynthesis</keyword>
<feature type="binding site" evidence="3">
    <location>
        <position position="343"/>
    </location>
    <ligand>
        <name>substrate</name>
    </ligand>
</feature>
<gene>
    <name evidence="3 5" type="primary">aroK</name>
    <name evidence="5" type="ORF">HMPREF9248_1071</name>
</gene>
<comment type="cofactor">
    <cofactor evidence="3">
        <name>Mg(2+)</name>
        <dbReference type="ChEBI" id="CHEBI:18420"/>
    </cofactor>
    <text evidence="3">Binds 1 Mg(2+) ion per subunit.</text>
</comment>
<evidence type="ECO:0000313" key="5">
    <source>
        <dbReference type="EMBL" id="EFL44365.1"/>
    </source>
</evidence>
<keyword evidence="6" id="KW-1185">Reference proteome</keyword>
<dbReference type="SUPFAM" id="SSF51735">
    <property type="entry name" value="NAD(P)-binding Rossmann-fold domains"/>
    <property type="match status" value="1"/>
</dbReference>
<dbReference type="HAMAP" id="MF_00109">
    <property type="entry name" value="Shikimate_kinase"/>
    <property type="match status" value="1"/>
</dbReference>
<feature type="binding site" evidence="3">
    <location>
        <position position="398"/>
    </location>
    <ligand>
        <name>ATP</name>
        <dbReference type="ChEBI" id="CHEBI:30616"/>
    </ligand>
</feature>
<comment type="function">
    <text evidence="3">Catalyzes the specific phosphorylation of the 3-hydroxyl group of shikimic acid using ATP as a cosubstrate.</text>
</comment>
<comment type="subcellular location">
    <subcellularLocation>
        <location evidence="3">Cytoplasm</location>
    </subcellularLocation>
</comment>
<evidence type="ECO:0000256" key="1">
    <source>
        <dbReference type="ARBA" id="ARBA00004871"/>
    </source>
</evidence>
<keyword evidence="3 5" id="KW-0418">Kinase</keyword>
<dbReference type="Gene3D" id="3.40.50.10860">
    <property type="entry name" value="Leucine Dehydrogenase, chain A, domain 1"/>
    <property type="match status" value="1"/>
</dbReference>
<comment type="caution">
    <text evidence="5">The sequence shown here is derived from an EMBL/GenBank/DDBJ whole genome shotgun (WGS) entry which is preliminary data.</text>
</comment>
<dbReference type="PANTHER" id="PTHR21089:SF1">
    <property type="entry name" value="BIFUNCTIONAL 3-DEHYDROQUINATE DEHYDRATASE_SHIKIMATE DEHYDROGENASE, CHLOROPLASTIC"/>
    <property type="match status" value="1"/>
</dbReference>
<dbReference type="Pfam" id="PF08501">
    <property type="entry name" value="Shikimate_dh_N"/>
    <property type="match status" value="1"/>
</dbReference>
<dbReference type="InterPro" id="IPR000623">
    <property type="entry name" value="Shikimate_kinase/TSH1"/>
</dbReference>
<comment type="caution">
    <text evidence="3">Lacks conserved residue(s) required for the propagation of feature annotation.</text>
</comment>
<dbReference type="SUPFAM" id="SSF53223">
    <property type="entry name" value="Aminoacid dehydrogenase-like, N-terminal domain"/>
    <property type="match status" value="1"/>
</dbReference>
<feature type="binding site" evidence="3">
    <location>
        <begin position="297"/>
        <end position="302"/>
    </location>
    <ligand>
        <name>ATP</name>
        <dbReference type="ChEBI" id="CHEBI:30616"/>
    </ligand>
</feature>
<evidence type="ECO:0000256" key="2">
    <source>
        <dbReference type="ARBA" id="ARBA00023141"/>
    </source>
</evidence>
<comment type="similarity">
    <text evidence="3">Belongs to the shikimate kinase family.</text>
</comment>
<dbReference type="InterPro" id="IPR022893">
    <property type="entry name" value="Shikimate_DH_fam"/>
</dbReference>
<dbReference type="Gene3D" id="3.40.50.300">
    <property type="entry name" value="P-loop containing nucleotide triphosphate hydrolases"/>
    <property type="match status" value="1"/>
</dbReference>
<feature type="binding site" evidence="3">
    <location>
        <position position="301"/>
    </location>
    <ligand>
        <name>Mg(2+)</name>
        <dbReference type="ChEBI" id="CHEBI:18420"/>
    </ligand>
</feature>
<organism evidence="5 6">
    <name type="scientific">Fannyhessea vaginae PB189-T1-4</name>
    <dbReference type="NCBI Taxonomy" id="866774"/>
    <lineage>
        <taxon>Bacteria</taxon>
        <taxon>Bacillati</taxon>
        <taxon>Actinomycetota</taxon>
        <taxon>Coriobacteriia</taxon>
        <taxon>Coriobacteriales</taxon>
        <taxon>Atopobiaceae</taxon>
        <taxon>Fannyhessea</taxon>
    </lineage>
</organism>
<keyword evidence="3" id="KW-0067">ATP-binding</keyword>
<dbReference type="Proteomes" id="UP000004431">
    <property type="component" value="Unassembled WGS sequence"/>
</dbReference>
<dbReference type="EMBL" id="AEDQ01000017">
    <property type="protein sequence ID" value="EFL44365.1"/>
    <property type="molecule type" value="Genomic_DNA"/>
</dbReference>
<feature type="binding site" evidence="3">
    <location>
        <position position="365"/>
    </location>
    <ligand>
        <name>substrate</name>
    </ligand>
</feature>
<keyword evidence="3" id="KW-0547">Nucleotide-binding</keyword>
<dbReference type="GO" id="GO:0004765">
    <property type="term" value="F:shikimate kinase activity"/>
    <property type="evidence" value="ECO:0007669"/>
    <property type="project" value="UniProtKB-EC"/>
</dbReference>
<evidence type="ECO:0000259" key="4">
    <source>
        <dbReference type="Pfam" id="PF08501"/>
    </source>
</evidence>
<name>A0ABN0B0P7_9ACTN</name>
<dbReference type="SUPFAM" id="SSF52540">
    <property type="entry name" value="P-loop containing nucleoside triphosphate hydrolases"/>
    <property type="match status" value="1"/>
</dbReference>
<dbReference type="InterPro" id="IPR036291">
    <property type="entry name" value="NAD(P)-bd_dom_sf"/>
</dbReference>
<keyword evidence="3" id="KW-0479">Metal-binding</keyword>
<dbReference type="CDD" id="cd00464">
    <property type="entry name" value="SK"/>
    <property type="match status" value="1"/>
</dbReference>
<comment type="subunit">
    <text evidence="3">Monomer.</text>
</comment>
<proteinExistence type="inferred from homology"/>
<dbReference type="InterPro" id="IPR046346">
    <property type="entry name" value="Aminoacid_DH-like_N_sf"/>
</dbReference>
<dbReference type="InterPro" id="IPR013708">
    <property type="entry name" value="Shikimate_DH-bd_N"/>
</dbReference>
<comment type="catalytic activity">
    <reaction evidence="3">
        <text>shikimate + ATP = 3-phosphoshikimate + ADP + H(+)</text>
        <dbReference type="Rhea" id="RHEA:13121"/>
        <dbReference type="ChEBI" id="CHEBI:15378"/>
        <dbReference type="ChEBI" id="CHEBI:30616"/>
        <dbReference type="ChEBI" id="CHEBI:36208"/>
        <dbReference type="ChEBI" id="CHEBI:145989"/>
        <dbReference type="ChEBI" id="CHEBI:456216"/>
        <dbReference type="EC" id="2.7.1.71"/>
    </reaction>
</comment>
<evidence type="ECO:0000256" key="3">
    <source>
        <dbReference type="HAMAP-Rule" id="MF_00109"/>
    </source>
</evidence>
<dbReference type="PANTHER" id="PTHR21089">
    <property type="entry name" value="SHIKIMATE DEHYDROGENASE"/>
    <property type="match status" value="1"/>
</dbReference>
<feature type="domain" description="Shikimate dehydrogenase substrate binding N-terminal" evidence="4">
    <location>
        <begin position="12"/>
        <end position="86"/>
    </location>
</feature>
<dbReference type="Pfam" id="PF01202">
    <property type="entry name" value="SKI"/>
    <property type="match status" value="1"/>
</dbReference>
<keyword evidence="3" id="KW-0963">Cytoplasm</keyword>
<comment type="pathway">
    <text evidence="1">Metabolic intermediate biosynthesis; chorismate biosynthesis; chorismate from D-erythrose 4-phosphate and phosphoenolpyruvate: step 4/7.</text>
</comment>
<dbReference type="InterPro" id="IPR027417">
    <property type="entry name" value="P-loop_NTPase"/>
</dbReference>
<dbReference type="PRINTS" id="PR01100">
    <property type="entry name" value="SHIKIMTKNASE"/>
</dbReference>
<evidence type="ECO:0000313" key="6">
    <source>
        <dbReference type="Proteomes" id="UP000004431"/>
    </source>
</evidence>
<sequence length="444" mass="48227">MTAQNNHAQFGLLGRTLAHSWSPYIHKQLGSYPYALFEKEPDEVASFVAHGAWRGLNVTIPYKQVVCNLSTRKSMLVELTGAANTLVKQADGSIFAENTDVLGFTMMLLEFLATNNCIPAVDIDDIIQVMTTAPKGYKSNLLAHHKVVICGNGGASRAVQTALGLLGASMVVADTQGATSYDEIMRAHTDATIMVNTTPVGMYPACPQSILSLEQLRAFSSLKAVVDVVYNPLRSGLCMAAEALGIPYVQGLYMLVAQALFSSNLFLDTHHDVARIRPIVQQICANEQSIALIGMPGVGKTTCGRALAALCGKTFVDLDAEFTAMYAMPPHEFIQQYGEDAFREKEHAVCAKVAKEPSRVIACGGGIVCREENYACLHQQAAIVLLTRPLELLSLYKRPLSASVGVEELARRRMPRYTAWADYTCALDATPQESARHILACITH</sequence>
<keyword evidence="3" id="KW-0460">Magnesium</keyword>
<comment type="pathway">
    <text evidence="3">Metabolic intermediate biosynthesis; chorismate biosynthesis; chorismate from D-erythrose 4-phosphate and phosphoenolpyruvate: step 5/7.</text>
</comment>
<feature type="binding site" evidence="3">
    <location>
        <position position="413"/>
    </location>
    <ligand>
        <name>substrate</name>
    </ligand>
</feature>